<keyword evidence="2" id="KW-1185">Reference proteome</keyword>
<dbReference type="RefSeq" id="WP_269559890.1">
    <property type="nucleotide sequence ID" value="NZ_CP114767.1"/>
</dbReference>
<protein>
    <recommendedName>
        <fullName evidence="3">DUF4251 domain-containing protein</fullName>
    </recommendedName>
</protein>
<dbReference type="Proteomes" id="UP001211005">
    <property type="component" value="Chromosome"/>
</dbReference>
<sequence>MYYFRKPCLFVALVLLASACKKEQSELEKLPDATQNGSGGAGFLLDGQAWLPEASKLFGSGPAVSATWRRTVAGRTLRVGFSRDSDDTSAGVFIPDIQRAGTYHLNQTANIILGERNPAYGGLMMFKPVPDRIFLTGSDAIGTVTVTRFDTVAHIVSGTFDMTVKEEVGPETHRLTQGRFDLRF</sequence>
<evidence type="ECO:0000313" key="1">
    <source>
        <dbReference type="EMBL" id="WBA41830.1"/>
    </source>
</evidence>
<proteinExistence type="predicted"/>
<organism evidence="1 2">
    <name type="scientific">Hymenobacter canadensis</name>
    <dbReference type="NCBI Taxonomy" id="2999067"/>
    <lineage>
        <taxon>Bacteria</taxon>
        <taxon>Pseudomonadati</taxon>
        <taxon>Bacteroidota</taxon>
        <taxon>Cytophagia</taxon>
        <taxon>Cytophagales</taxon>
        <taxon>Hymenobacteraceae</taxon>
        <taxon>Hymenobacter</taxon>
    </lineage>
</organism>
<dbReference type="PROSITE" id="PS51257">
    <property type="entry name" value="PROKAR_LIPOPROTEIN"/>
    <property type="match status" value="1"/>
</dbReference>
<dbReference type="EMBL" id="CP114767">
    <property type="protein sequence ID" value="WBA41830.1"/>
    <property type="molecule type" value="Genomic_DNA"/>
</dbReference>
<accession>A0ABY7LRJ3</accession>
<evidence type="ECO:0000313" key="2">
    <source>
        <dbReference type="Proteomes" id="UP001211005"/>
    </source>
</evidence>
<evidence type="ECO:0008006" key="3">
    <source>
        <dbReference type="Google" id="ProtNLM"/>
    </source>
</evidence>
<name>A0ABY7LRJ3_9BACT</name>
<reference evidence="1 2" key="1">
    <citation type="submission" date="2022-12" db="EMBL/GenBank/DDBJ databases">
        <title>Hymenobacter canadensis sp. nov. isolated from lake water of the Cambridge Bay, Canada.</title>
        <authorList>
            <person name="Kim W.H."/>
            <person name="Lee Y.M."/>
        </authorList>
    </citation>
    <scope>NUCLEOTIDE SEQUENCE [LARGE SCALE GENOMIC DNA]</scope>
    <source>
        <strain evidence="1 2">PAMC 29467</strain>
    </source>
</reference>
<gene>
    <name evidence="1" type="ORF">O3303_18725</name>
</gene>